<proteinExistence type="predicted"/>
<dbReference type="AlphaFoldDB" id="A0AAJ7FLU4"/>
<dbReference type="GeneID" id="107269158"/>
<organism evidence="2 3">
    <name type="scientific">Cephus cinctus</name>
    <name type="common">Wheat stem sawfly</name>
    <dbReference type="NCBI Taxonomy" id="211228"/>
    <lineage>
        <taxon>Eukaryota</taxon>
        <taxon>Metazoa</taxon>
        <taxon>Ecdysozoa</taxon>
        <taxon>Arthropoda</taxon>
        <taxon>Hexapoda</taxon>
        <taxon>Insecta</taxon>
        <taxon>Pterygota</taxon>
        <taxon>Neoptera</taxon>
        <taxon>Endopterygota</taxon>
        <taxon>Hymenoptera</taxon>
        <taxon>Cephoidea</taxon>
        <taxon>Cephidae</taxon>
        <taxon>Cephus</taxon>
    </lineage>
</organism>
<dbReference type="RefSeq" id="XP_015598192.1">
    <property type="nucleotide sequence ID" value="XM_015742706.2"/>
</dbReference>
<accession>A0AAJ7FLU4</accession>
<evidence type="ECO:0000256" key="1">
    <source>
        <dbReference type="SAM" id="Coils"/>
    </source>
</evidence>
<keyword evidence="1" id="KW-0175">Coiled coil</keyword>
<evidence type="ECO:0000313" key="2">
    <source>
        <dbReference type="Proteomes" id="UP000694920"/>
    </source>
</evidence>
<feature type="coiled-coil region" evidence="1">
    <location>
        <begin position="88"/>
        <end position="136"/>
    </location>
</feature>
<dbReference type="KEGG" id="ccin:107269158"/>
<gene>
    <name evidence="3" type="primary">LOC107269158</name>
</gene>
<reference evidence="3" key="1">
    <citation type="submission" date="2025-08" db="UniProtKB">
        <authorList>
            <consortium name="RefSeq"/>
        </authorList>
    </citation>
    <scope>IDENTIFICATION</scope>
</reference>
<name>A0AAJ7FLU4_CEPCN</name>
<dbReference type="Proteomes" id="UP000694920">
    <property type="component" value="Unplaced"/>
</dbReference>
<keyword evidence="2" id="KW-1185">Reference proteome</keyword>
<protein>
    <submittedName>
        <fullName evidence="3">Uncharacterized protein LOC107269158</fullName>
    </submittedName>
</protein>
<sequence>MKDANNTCLLMNDSCNDYLFADNNQDKEEDIDYELEYLDGCFEESLITPHVTKSKRCLSPEATIVNTPSEKVMPSIPSFTCKRRYCTRKDDEEKQLRIQKAKQALEQQRELHQLRIRTAETEANLAEIKLEQAMMEFQAATGEKCTS</sequence>
<evidence type="ECO:0000313" key="3">
    <source>
        <dbReference type="RefSeq" id="XP_015598192.1"/>
    </source>
</evidence>